<proteinExistence type="predicted"/>
<gene>
    <name evidence="2" type="ORF">LPB303_13275</name>
</gene>
<dbReference type="OrthoDB" id="1149279at2"/>
<dbReference type="EMBL" id="LVWE01000055">
    <property type="protein sequence ID" value="OAD43430.1"/>
    <property type="molecule type" value="Genomic_DNA"/>
</dbReference>
<evidence type="ECO:0000313" key="2">
    <source>
        <dbReference type="EMBL" id="OAD43430.1"/>
    </source>
</evidence>
<dbReference type="InterPro" id="IPR018551">
    <property type="entry name" value="DUF2007"/>
</dbReference>
<protein>
    <recommendedName>
        <fullName evidence="1">DUF2007 domain-containing protein</fullName>
    </recommendedName>
</protein>
<sequence length="76" mass="8191">MSEDYTKVFTDNSILVNGLQSLLKEAGIDSVVSDGVESGRLAGFGVPSNSVELFILKTDLKEAEPIIDSFKIKINS</sequence>
<dbReference type="Pfam" id="PF09413">
    <property type="entry name" value="DUF2007"/>
    <property type="match status" value="1"/>
</dbReference>
<accession>A0A176T6E6</accession>
<evidence type="ECO:0000259" key="1">
    <source>
        <dbReference type="Pfam" id="PF09413"/>
    </source>
</evidence>
<keyword evidence="3" id="KW-1185">Reference proteome</keyword>
<reference evidence="2 3" key="1">
    <citation type="submission" date="2016-02" db="EMBL/GenBank/DDBJ databases">
        <title>Draft genome sequence of Polaribacter atrinae KACC17473.</title>
        <authorList>
            <person name="Shin S.-K."/>
            <person name="Yi H."/>
        </authorList>
    </citation>
    <scope>NUCLEOTIDE SEQUENCE [LARGE SCALE GENOMIC DNA]</scope>
    <source>
        <strain evidence="2 3">KACC 17473</strain>
    </source>
</reference>
<comment type="caution">
    <text evidence="2">The sequence shown here is derived from an EMBL/GenBank/DDBJ whole genome shotgun (WGS) entry which is preliminary data.</text>
</comment>
<dbReference type="RefSeq" id="WP_068451059.1">
    <property type="nucleotide sequence ID" value="NZ_CANKUV010000007.1"/>
</dbReference>
<name>A0A176T6E6_9FLAO</name>
<organism evidence="2 3">
    <name type="scientific">Polaribacter atrinae</name>
    <dbReference type="NCBI Taxonomy" id="1333662"/>
    <lineage>
        <taxon>Bacteria</taxon>
        <taxon>Pseudomonadati</taxon>
        <taxon>Bacteroidota</taxon>
        <taxon>Flavobacteriia</taxon>
        <taxon>Flavobacteriales</taxon>
        <taxon>Flavobacteriaceae</taxon>
    </lineage>
</organism>
<dbReference type="Proteomes" id="UP000076923">
    <property type="component" value="Unassembled WGS sequence"/>
</dbReference>
<dbReference type="AlphaFoldDB" id="A0A176T6E6"/>
<evidence type="ECO:0000313" key="3">
    <source>
        <dbReference type="Proteomes" id="UP000076923"/>
    </source>
</evidence>
<feature type="domain" description="DUF2007" evidence="1">
    <location>
        <begin position="8"/>
        <end position="70"/>
    </location>
</feature>